<gene>
    <name evidence="1" type="ORF">SAMN04489723_11826</name>
</gene>
<dbReference type="STRING" id="237018.SAMN04489723_11826"/>
<dbReference type="OrthoDB" id="9803723at2"/>
<sequence length="88" mass="10417">MVSITNYYLKGDKKIHFYFSDGTDKTIDFDSFIGDDDLSQPLSDHAYFQKVALYENGRGIYWPNDYDFCPDFLHQYEADEKIMVKDHN</sequence>
<proteinExistence type="predicted"/>
<reference evidence="1 2" key="1">
    <citation type="submission" date="2016-10" db="EMBL/GenBank/DDBJ databases">
        <authorList>
            <person name="de Groot N.N."/>
        </authorList>
    </citation>
    <scope>NUCLEOTIDE SEQUENCE [LARGE SCALE GENOMIC DNA]</scope>
    <source>
        <strain evidence="1 2">DSM 23399</strain>
    </source>
</reference>
<keyword evidence="2" id="KW-1185">Reference proteome</keyword>
<dbReference type="InterPro" id="IPR036782">
    <property type="entry name" value="NE0471-like_N"/>
</dbReference>
<dbReference type="Pfam" id="PF10387">
    <property type="entry name" value="DUF2442"/>
    <property type="match status" value="1"/>
</dbReference>
<evidence type="ECO:0000313" key="1">
    <source>
        <dbReference type="EMBL" id="SFB54046.1"/>
    </source>
</evidence>
<name>A0A1I1BWH9_9BACT</name>
<dbReference type="EMBL" id="FOKK01000018">
    <property type="protein sequence ID" value="SFB54046.1"/>
    <property type="molecule type" value="Genomic_DNA"/>
</dbReference>
<dbReference type="Proteomes" id="UP000198790">
    <property type="component" value="Unassembled WGS sequence"/>
</dbReference>
<dbReference type="RefSeq" id="WP_092900094.1">
    <property type="nucleotide sequence ID" value="NZ_FOKK01000018.1"/>
</dbReference>
<dbReference type="InterPro" id="IPR018841">
    <property type="entry name" value="DUF2442"/>
</dbReference>
<evidence type="ECO:0000313" key="2">
    <source>
        <dbReference type="Proteomes" id="UP000198790"/>
    </source>
</evidence>
<dbReference type="AlphaFoldDB" id="A0A1I1BWH9"/>
<accession>A0A1I1BWH9</accession>
<evidence type="ECO:0008006" key="3">
    <source>
        <dbReference type="Google" id="ProtNLM"/>
    </source>
</evidence>
<organism evidence="1 2">
    <name type="scientific">Algoriphagus aquimarinus</name>
    <dbReference type="NCBI Taxonomy" id="237018"/>
    <lineage>
        <taxon>Bacteria</taxon>
        <taxon>Pseudomonadati</taxon>
        <taxon>Bacteroidota</taxon>
        <taxon>Cytophagia</taxon>
        <taxon>Cytophagales</taxon>
        <taxon>Cyclobacteriaceae</taxon>
        <taxon>Algoriphagus</taxon>
    </lineage>
</organism>
<protein>
    <recommendedName>
        <fullName evidence="3">DUF2442 domain-containing protein</fullName>
    </recommendedName>
</protein>
<dbReference type="SUPFAM" id="SSF143880">
    <property type="entry name" value="NE0471 N-terminal domain-like"/>
    <property type="match status" value="1"/>
</dbReference>
<dbReference type="Gene3D" id="3.30.2020.10">
    <property type="entry name" value="NE0471-like N-terminal domain"/>
    <property type="match status" value="1"/>
</dbReference>